<evidence type="ECO:0000313" key="3">
    <source>
        <dbReference type="EMBL" id="KAF8398972.1"/>
    </source>
</evidence>
<dbReference type="Gene3D" id="1.10.1040.10">
    <property type="entry name" value="N-(1-d-carboxylethyl)-l-norvaline Dehydrogenase, domain 2"/>
    <property type="match status" value="2"/>
</dbReference>
<dbReference type="SUPFAM" id="SSF51735">
    <property type="entry name" value="NAD(P)-binding Rossmann-fold domains"/>
    <property type="match status" value="2"/>
</dbReference>
<dbReference type="PROSITE" id="PS00895">
    <property type="entry name" value="3_HYDROXYISOBUT_DH"/>
    <property type="match status" value="1"/>
</dbReference>
<dbReference type="OMA" id="CINPAFS"/>
<accession>A0A835DFL3</accession>
<evidence type="ECO:0008006" key="5">
    <source>
        <dbReference type="Google" id="ProtNLM"/>
    </source>
</evidence>
<proteinExistence type="predicted"/>
<name>A0A835DFL3_TETSI</name>
<dbReference type="InterPro" id="IPR013328">
    <property type="entry name" value="6PGD_dom2"/>
</dbReference>
<dbReference type="GO" id="GO:0016491">
    <property type="term" value="F:oxidoreductase activity"/>
    <property type="evidence" value="ECO:0007669"/>
    <property type="project" value="InterPro"/>
</dbReference>
<feature type="domain" description="6-phosphogluconate dehydrogenase NADP-binding" evidence="1">
    <location>
        <begin position="299"/>
        <end position="457"/>
    </location>
</feature>
<dbReference type="Pfam" id="PF03446">
    <property type="entry name" value="NAD_binding_2"/>
    <property type="match status" value="1"/>
</dbReference>
<dbReference type="InterPro" id="IPR006115">
    <property type="entry name" value="6PGDH_NADP-bd"/>
</dbReference>
<dbReference type="InterPro" id="IPR036291">
    <property type="entry name" value="NAD(P)-bd_dom_sf"/>
</dbReference>
<dbReference type="GO" id="GO:0050661">
    <property type="term" value="F:NADP binding"/>
    <property type="evidence" value="ECO:0007669"/>
    <property type="project" value="InterPro"/>
</dbReference>
<sequence>MASQSIVGFVGLDELSLDLSASLLRSGFGVQAFEISGLLMDEFLKLGGAKCASPLEAGKDAVAMIILMSHADQINDIFYGQEGALKEDENTAFLVDAYASRGMSEALNGKIMITSSGRSEAIARARPVLSAMCEKLYTFVGEIGAGSKTKMVNELLEGLHLVASAEAIALGAQAGIHPWIIYNIISNAAGNSWVFKNHVPQMLRGNHTKHHFLDTFVRNLGFILDMAKSLTFPLPLLAVAHQQLIHGSSHIHGEDDDTTLVKVWERVLGVSIADASNAETYSPEQLADEVIATSNSVKRIGFIGLGAMGFGMATHLLKSNFCVLGYDVYKPTLSRFSNAGGLVGNSPAEVSKDVDVLIVMVTNEVQAESVLYGDLGSVSALPAGASIILSSTISPGFMIQLDRRLQNEHKDLKLVDAPVSGGVKRASMGALTIMASGTDEALKCTGSVLSALSEKLYIIKGGCGAGSSVKMVNQLLAGVHIASAAEAMAFGARLGLNTRTLFEVITNSGGTSWMFENRVPHMLDNDYTPYSALDIFVKDLGIVSHECSSRKVPLHVSTVAHQQFLSGSAAGWGRYDDAAVVKVYETLTGVKVEGKLPVLMKEIVLKSLPSEWPMDPSDNIHRVDHNASKTLVVLDDDPTGTQTVHDIDVLTEWQVSYT</sequence>
<keyword evidence="4" id="KW-1185">Reference proteome</keyword>
<dbReference type="AlphaFoldDB" id="A0A835DFL3"/>
<reference evidence="3 4" key="1">
    <citation type="submission" date="2020-04" db="EMBL/GenBank/DDBJ databases">
        <title>Plant Genome Project.</title>
        <authorList>
            <person name="Zhang R.-G."/>
        </authorList>
    </citation>
    <scope>NUCLEOTIDE SEQUENCE [LARGE SCALE GENOMIC DNA]</scope>
    <source>
        <strain evidence="3">YNK0</strain>
        <tissue evidence="3">Leaf</tissue>
    </source>
</reference>
<dbReference type="GO" id="GO:0051287">
    <property type="term" value="F:NAD binding"/>
    <property type="evidence" value="ECO:0007669"/>
    <property type="project" value="InterPro"/>
</dbReference>
<gene>
    <name evidence="3" type="ORF">HHK36_014837</name>
</gene>
<dbReference type="PANTHER" id="PTHR43060">
    <property type="entry name" value="3-HYDROXYISOBUTYRATE DEHYDROGENASE-LIKE 1, MITOCHONDRIAL-RELATED"/>
    <property type="match status" value="1"/>
</dbReference>
<evidence type="ECO:0000259" key="1">
    <source>
        <dbReference type="Pfam" id="PF03446"/>
    </source>
</evidence>
<feature type="domain" description="3-hydroxyisobutyrate dehydrogenase-like NAD-binding" evidence="2">
    <location>
        <begin position="464"/>
        <end position="584"/>
    </location>
</feature>
<dbReference type="InterPro" id="IPR008927">
    <property type="entry name" value="6-PGluconate_DH-like_C_sf"/>
</dbReference>
<dbReference type="InterPro" id="IPR002204">
    <property type="entry name" value="3-OH-isobutyrate_DH-rel_CS"/>
</dbReference>
<dbReference type="EMBL" id="JABCRI010000010">
    <property type="protein sequence ID" value="KAF8398972.1"/>
    <property type="molecule type" value="Genomic_DNA"/>
</dbReference>
<dbReference type="Pfam" id="PF14833">
    <property type="entry name" value="NAD_binding_11"/>
    <property type="match status" value="2"/>
</dbReference>
<protein>
    <recommendedName>
        <fullName evidence="5">3-hydroxyisobutyrate dehydrogenase</fullName>
    </recommendedName>
</protein>
<dbReference type="Gene3D" id="3.40.50.720">
    <property type="entry name" value="NAD(P)-binding Rossmann-like Domain"/>
    <property type="match status" value="2"/>
</dbReference>
<organism evidence="3 4">
    <name type="scientific">Tetracentron sinense</name>
    <name type="common">Spur-leaf</name>
    <dbReference type="NCBI Taxonomy" id="13715"/>
    <lineage>
        <taxon>Eukaryota</taxon>
        <taxon>Viridiplantae</taxon>
        <taxon>Streptophyta</taxon>
        <taxon>Embryophyta</taxon>
        <taxon>Tracheophyta</taxon>
        <taxon>Spermatophyta</taxon>
        <taxon>Magnoliopsida</taxon>
        <taxon>Trochodendrales</taxon>
        <taxon>Trochodendraceae</taxon>
        <taxon>Tetracentron</taxon>
    </lineage>
</organism>
<evidence type="ECO:0000259" key="2">
    <source>
        <dbReference type="Pfam" id="PF14833"/>
    </source>
</evidence>
<dbReference type="InterPro" id="IPR029154">
    <property type="entry name" value="HIBADH-like_NADP-bd"/>
</dbReference>
<dbReference type="Proteomes" id="UP000655225">
    <property type="component" value="Unassembled WGS sequence"/>
</dbReference>
<comment type="caution">
    <text evidence="3">The sequence shown here is derived from an EMBL/GenBank/DDBJ whole genome shotgun (WGS) entry which is preliminary data.</text>
</comment>
<evidence type="ECO:0000313" key="4">
    <source>
        <dbReference type="Proteomes" id="UP000655225"/>
    </source>
</evidence>
<dbReference type="SUPFAM" id="SSF48179">
    <property type="entry name" value="6-phosphogluconate dehydrogenase C-terminal domain-like"/>
    <property type="match status" value="2"/>
</dbReference>
<dbReference type="PANTHER" id="PTHR43060:SF17">
    <property type="entry name" value="L-THREONATE DEHYDROGENASE"/>
    <property type="match status" value="1"/>
</dbReference>
<dbReference type="OrthoDB" id="48988at2759"/>
<feature type="domain" description="3-hydroxyisobutyrate dehydrogenase-like NAD-binding" evidence="2">
    <location>
        <begin position="144"/>
        <end position="264"/>
    </location>
</feature>